<evidence type="ECO:0000313" key="4">
    <source>
        <dbReference type="Proteomes" id="UP000790347"/>
    </source>
</evidence>
<organism evidence="3 4">
    <name type="scientific">Dermatophagoides farinae</name>
    <name type="common">American house dust mite</name>
    <dbReference type="NCBI Taxonomy" id="6954"/>
    <lineage>
        <taxon>Eukaryota</taxon>
        <taxon>Metazoa</taxon>
        <taxon>Ecdysozoa</taxon>
        <taxon>Arthropoda</taxon>
        <taxon>Chelicerata</taxon>
        <taxon>Arachnida</taxon>
        <taxon>Acari</taxon>
        <taxon>Acariformes</taxon>
        <taxon>Sarcoptiformes</taxon>
        <taxon>Astigmata</taxon>
        <taxon>Psoroptidia</taxon>
        <taxon>Analgoidea</taxon>
        <taxon>Pyroglyphidae</taxon>
        <taxon>Dermatophagoidinae</taxon>
        <taxon>Dermatophagoides</taxon>
    </lineage>
</organism>
<dbReference type="PANTHER" id="PTHR43975">
    <property type="entry name" value="ZGC:101858"/>
    <property type="match status" value="1"/>
</dbReference>
<dbReference type="PRINTS" id="PR00080">
    <property type="entry name" value="SDRFAMILY"/>
</dbReference>
<dbReference type="Gene3D" id="3.40.50.720">
    <property type="entry name" value="NAD(P)-binding Rossmann-like Domain"/>
    <property type="match status" value="2"/>
</dbReference>
<proteinExistence type="predicted"/>
<accession>A0A922L7Y5</accession>
<dbReference type="PANTHER" id="PTHR43975:SF2">
    <property type="entry name" value="EG:BACR7A4.14 PROTEIN-RELATED"/>
    <property type="match status" value="1"/>
</dbReference>
<dbReference type="Proteomes" id="UP000790347">
    <property type="component" value="Unassembled WGS sequence"/>
</dbReference>
<dbReference type="InterPro" id="IPR020904">
    <property type="entry name" value="Sc_DH/Rdtase_CS"/>
</dbReference>
<dbReference type="FunFam" id="3.40.50.720:FF:000084">
    <property type="entry name" value="Short-chain dehydrogenase reductase"/>
    <property type="match status" value="2"/>
</dbReference>
<dbReference type="InterPro" id="IPR002347">
    <property type="entry name" value="SDR_fam"/>
</dbReference>
<dbReference type="SUPFAM" id="SSF51735">
    <property type="entry name" value="NAD(P)-binding Rossmann-fold domains"/>
    <property type="match status" value="2"/>
</dbReference>
<name>A0A922L7Y5_DERFA</name>
<gene>
    <name evidence="3" type="ORF">DERF_000701</name>
</gene>
<reference evidence="3" key="2">
    <citation type="journal article" date="2022" name="Res Sq">
        <title>Comparative Genomics Reveals Insights into the Divergent Evolution of Astigmatic Mites and Household Pest Adaptations.</title>
        <authorList>
            <person name="Xiong Q."/>
            <person name="Wan A.T.-Y."/>
            <person name="Liu X.-Y."/>
            <person name="Fung C.S.-H."/>
            <person name="Xiao X."/>
            <person name="Malainual N."/>
            <person name="Hou J."/>
            <person name="Wang L."/>
            <person name="Wang M."/>
            <person name="Yang K."/>
            <person name="Cui Y."/>
            <person name="Leung E."/>
            <person name="Nong W."/>
            <person name="Shin S.-K."/>
            <person name="Au S."/>
            <person name="Jeong K.Y."/>
            <person name="Chew F.T."/>
            <person name="Hui J."/>
            <person name="Leung T.F."/>
            <person name="Tungtrongchitr A."/>
            <person name="Zhong N."/>
            <person name="Liu Z."/>
            <person name="Tsui S."/>
        </authorList>
    </citation>
    <scope>NUCLEOTIDE SEQUENCE</scope>
    <source>
        <strain evidence="3">Derf</strain>
        <tissue evidence="3">Whole organism</tissue>
    </source>
</reference>
<comment type="caution">
    <text evidence="3">The sequence shown here is derived from an EMBL/GenBank/DDBJ whole genome shotgun (WGS) entry which is preliminary data.</text>
</comment>
<dbReference type="InterPro" id="IPR036291">
    <property type="entry name" value="NAD(P)-bd_dom_sf"/>
</dbReference>
<evidence type="ECO:0000256" key="1">
    <source>
        <dbReference type="ARBA" id="ARBA00023002"/>
    </source>
</evidence>
<keyword evidence="4" id="KW-1185">Reference proteome</keyword>
<feature type="region of interest" description="Disordered" evidence="2">
    <location>
        <begin position="239"/>
        <end position="258"/>
    </location>
</feature>
<dbReference type="GO" id="GO:0016491">
    <property type="term" value="F:oxidoreductase activity"/>
    <property type="evidence" value="ECO:0007669"/>
    <property type="project" value="UniProtKB-KW"/>
</dbReference>
<dbReference type="PRINTS" id="PR00081">
    <property type="entry name" value="GDHRDH"/>
</dbReference>
<dbReference type="EMBL" id="ASGP02000001">
    <property type="protein sequence ID" value="KAH9526632.1"/>
    <property type="molecule type" value="Genomic_DNA"/>
</dbReference>
<dbReference type="AlphaFoldDB" id="A0A922L7Y5"/>
<protein>
    <submittedName>
        <fullName evidence="3">Uncharacterized protein</fullName>
    </submittedName>
</protein>
<keyword evidence="1" id="KW-0560">Oxidoreductase</keyword>
<dbReference type="Pfam" id="PF13561">
    <property type="entry name" value="adh_short_C2"/>
    <property type="match status" value="2"/>
</dbReference>
<dbReference type="PROSITE" id="PS00061">
    <property type="entry name" value="ADH_SHORT"/>
    <property type="match status" value="1"/>
</dbReference>
<reference evidence="3" key="1">
    <citation type="submission" date="2013-05" db="EMBL/GenBank/DDBJ databases">
        <authorList>
            <person name="Yim A.K.Y."/>
            <person name="Chan T.F."/>
            <person name="Ji K.M."/>
            <person name="Liu X.Y."/>
            <person name="Zhou J.W."/>
            <person name="Li R.Q."/>
            <person name="Yang K.Y."/>
            <person name="Li J."/>
            <person name="Li M."/>
            <person name="Law P.T.W."/>
            <person name="Wu Y.L."/>
            <person name="Cai Z.L."/>
            <person name="Qin H."/>
            <person name="Bao Y."/>
            <person name="Leung R.K.K."/>
            <person name="Ng P.K.S."/>
            <person name="Zou J."/>
            <person name="Zhong X.J."/>
            <person name="Ran P.X."/>
            <person name="Zhong N.S."/>
            <person name="Liu Z.G."/>
            <person name="Tsui S.K.W."/>
        </authorList>
    </citation>
    <scope>NUCLEOTIDE SEQUENCE</scope>
    <source>
        <strain evidence="3">Derf</strain>
        <tissue evidence="3">Whole organism</tissue>
    </source>
</reference>
<dbReference type="EMBL" id="ASGP02000001">
    <property type="protein sequence ID" value="KAH9526631.1"/>
    <property type="molecule type" value="Genomic_DNA"/>
</dbReference>
<sequence length="519" mass="56244">MLHFRFESIVFGARVTITGRESCTLEKVAKQIKDETGNEPLKIVGDLLDQSLPRRLIDETISKFGRLDFLINNAGGGSPYDSLYNENLMHGFDQVYGLNVRAVIHLTQLAAPYLEITNGNIINISSVAALRPHSILYSSSKAAIDMITKTSAQELGEKGIRVNSISPGSVTTRYGRSVGMPETILADLEDQIKERTILKFVPQPIEIAKLAMFLASDDARNITGSIIVTDGYLRKTNDNLTSHQSSNKTERNMSSTATTSGKKYNFSGKVAIVTGSSSGIGAAIALQMAQFGAQVTITGRDADALESVAKQIEDETGNKPLQIVGNLLDQSLPSKLIDETISKFGRLDFLVNSAGGSTPHRDLSDEKLLEGYDEVYAVNVRAIIQLTQLAVPHLEKTKGNIINISSASSMVPYGLIYSSSKAALDMVTKSLAQELAPKGIRVNSINPGPVVTHLYRSFGMTKEANAEHEPHLRQNLTLLKFLPQPVEIANLASFLASDDARNMTGSIVVSDTGFMLVSK</sequence>
<evidence type="ECO:0000313" key="3">
    <source>
        <dbReference type="EMBL" id="KAH9526631.1"/>
    </source>
</evidence>
<evidence type="ECO:0000256" key="2">
    <source>
        <dbReference type="SAM" id="MobiDB-lite"/>
    </source>
</evidence>